<organism evidence="1 2">
    <name type="scientific">Planotetraspora thailandica</name>
    <dbReference type="NCBI Taxonomy" id="487172"/>
    <lineage>
        <taxon>Bacteria</taxon>
        <taxon>Bacillati</taxon>
        <taxon>Actinomycetota</taxon>
        <taxon>Actinomycetes</taxon>
        <taxon>Streptosporangiales</taxon>
        <taxon>Streptosporangiaceae</taxon>
        <taxon>Planotetraspora</taxon>
    </lineage>
</organism>
<keyword evidence="2" id="KW-1185">Reference proteome</keyword>
<accession>A0A8J3XV36</accession>
<sequence>MWLTLRDTKAWESVLRVETRLAHHVPDGPATWEFCDYLNNLPQFGSLGGRWVHDPATGVLALIADLPNSAPAQGCTN</sequence>
<comment type="caution">
    <text evidence="1">The sequence shown here is derived from an EMBL/GenBank/DDBJ whole genome shotgun (WGS) entry which is preliminary data.</text>
</comment>
<name>A0A8J3XV36_9ACTN</name>
<dbReference type="Proteomes" id="UP000605992">
    <property type="component" value="Unassembled WGS sequence"/>
</dbReference>
<protein>
    <submittedName>
        <fullName evidence="1">Uncharacterized protein</fullName>
    </submittedName>
</protein>
<evidence type="ECO:0000313" key="1">
    <source>
        <dbReference type="EMBL" id="GII56107.1"/>
    </source>
</evidence>
<dbReference type="AlphaFoldDB" id="A0A8J3XV36"/>
<evidence type="ECO:0000313" key="2">
    <source>
        <dbReference type="Proteomes" id="UP000605992"/>
    </source>
</evidence>
<gene>
    <name evidence="1" type="ORF">Pth03_44960</name>
</gene>
<dbReference type="EMBL" id="BOOR01000033">
    <property type="protein sequence ID" value="GII56107.1"/>
    <property type="molecule type" value="Genomic_DNA"/>
</dbReference>
<proteinExistence type="predicted"/>
<reference evidence="1" key="1">
    <citation type="submission" date="2021-01" db="EMBL/GenBank/DDBJ databases">
        <title>Whole genome shotgun sequence of Planotetraspora thailandica NBRC 104271.</title>
        <authorList>
            <person name="Komaki H."/>
            <person name="Tamura T."/>
        </authorList>
    </citation>
    <scope>NUCLEOTIDE SEQUENCE</scope>
    <source>
        <strain evidence="1">NBRC 104271</strain>
    </source>
</reference>